<dbReference type="Pfam" id="PF24763">
    <property type="entry name" value="CGL160_C"/>
    <property type="match status" value="1"/>
</dbReference>
<evidence type="ECO:0000256" key="1">
    <source>
        <dbReference type="ARBA" id="ARBA00004141"/>
    </source>
</evidence>
<keyword evidence="4" id="KW-0472">Membrane</keyword>
<keyword evidence="3" id="KW-1133">Transmembrane helix</keyword>
<reference evidence="6" key="1">
    <citation type="submission" date="2019-02" db="EMBL/GenBank/DDBJ databases">
        <authorList>
            <person name="Bachy C."/>
            <person name="Yung C.-M."/>
            <person name="Roux S."/>
            <person name="Sullivan M.B."/>
            <person name="Worden A.Z."/>
        </authorList>
    </citation>
    <scope>NUCLEOTIDE SEQUENCE</scope>
    <source>
        <strain evidence="6">BII-V1</strain>
    </source>
</reference>
<keyword evidence="2" id="KW-0812">Transmembrane</keyword>
<proteinExistence type="predicted"/>
<dbReference type="PANTHER" id="PTHR34118">
    <property type="entry name" value="NF-KAPPA-B INHIBITOR-LIKE PROTEIN-RELATED"/>
    <property type="match status" value="1"/>
</dbReference>
<sequence length="151" mass="16903">MLSIINPNTKTVRISCPTKRKEGIAEYERIKDKIKKSTLQYGAAVSTYHFIFHAPVDGVSASLGTVASYIYVNSLSSYVDNIERLPGLNKRLLVPTCLALAESMWNTADLPFDFNMGATLFGFLSYKVAFYQIVAEEILMYSEDLSDIDQL</sequence>
<dbReference type="GO" id="GO:0016020">
    <property type="term" value="C:membrane"/>
    <property type="evidence" value="ECO:0007669"/>
    <property type="project" value="UniProtKB-SubCell"/>
</dbReference>
<comment type="subcellular location">
    <subcellularLocation>
        <location evidence="1">Membrane</location>
        <topology evidence="1">Multi-pass membrane protein</topology>
    </subcellularLocation>
</comment>
<name>A0A7S6NY01_9PHYC</name>
<feature type="domain" description="CGL160/ATPI" evidence="5">
    <location>
        <begin position="25"/>
        <end position="131"/>
    </location>
</feature>
<accession>A0A7S6NY01</accession>
<evidence type="ECO:0000256" key="3">
    <source>
        <dbReference type="ARBA" id="ARBA00022989"/>
    </source>
</evidence>
<dbReference type="PANTHER" id="PTHR34118:SF6">
    <property type="entry name" value="PROTEIN CONSERVED ONLY IN THE GREEN LINEAGE 160, CHLOROPLASTIC"/>
    <property type="match status" value="1"/>
</dbReference>
<evidence type="ECO:0000259" key="5">
    <source>
        <dbReference type="Pfam" id="PF24763"/>
    </source>
</evidence>
<evidence type="ECO:0000256" key="2">
    <source>
        <dbReference type="ARBA" id="ARBA00022692"/>
    </source>
</evidence>
<evidence type="ECO:0000313" key="6">
    <source>
        <dbReference type="EMBL" id="QOR60246.1"/>
    </source>
</evidence>
<evidence type="ECO:0000256" key="4">
    <source>
        <dbReference type="ARBA" id="ARBA00023136"/>
    </source>
</evidence>
<protein>
    <recommendedName>
        <fullName evidence="5">CGL160/ATPI domain-containing protein</fullName>
    </recommendedName>
</protein>
<organism evidence="6">
    <name type="scientific">Bathycoccus sp. RCC716 virus 1</name>
    <dbReference type="NCBI Taxonomy" id="2530038"/>
    <lineage>
        <taxon>Viruses</taxon>
        <taxon>Varidnaviria</taxon>
        <taxon>Bamfordvirae</taxon>
        <taxon>Nucleocytoviricota</taxon>
        <taxon>Megaviricetes</taxon>
        <taxon>Algavirales</taxon>
        <taxon>Phycodnaviridae</taxon>
        <taxon>Prasinovirus</taxon>
    </lineage>
</organism>
<dbReference type="EMBL" id="MK522034">
    <property type="protein sequence ID" value="QOR60246.1"/>
    <property type="molecule type" value="Genomic_DNA"/>
</dbReference>
<dbReference type="InterPro" id="IPR056309">
    <property type="entry name" value="CGL160/ATPI_dom"/>
</dbReference>